<evidence type="ECO:0000313" key="3">
    <source>
        <dbReference type="Proteomes" id="UP000249464"/>
    </source>
</evidence>
<protein>
    <submittedName>
        <fullName evidence="2">BQ5605_C004g02654 protein</fullName>
    </submittedName>
</protein>
<feature type="compositionally biased region" description="Basic and acidic residues" evidence="1">
    <location>
        <begin position="191"/>
        <end position="200"/>
    </location>
</feature>
<feature type="compositionally biased region" description="Polar residues" evidence="1">
    <location>
        <begin position="62"/>
        <end position="71"/>
    </location>
</feature>
<feature type="compositionally biased region" description="Polar residues" evidence="1">
    <location>
        <begin position="165"/>
        <end position="181"/>
    </location>
</feature>
<feature type="region of interest" description="Disordered" evidence="1">
    <location>
        <begin position="122"/>
        <end position="252"/>
    </location>
</feature>
<feature type="region of interest" description="Disordered" evidence="1">
    <location>
        <begin position="56"/>
        <end position="104"/>
    </location>
</feature>
<reference evidence="2 3" key="1">
    <citation type="submission" date="2016-11" db="EMBL/GenBank/DDBJ databases">
        <authorList>
            <person name="Jaros S."/>
            <person name="Januszkiewicz K."/>
            <person name="Wedrychowicz H."/>
        </authorList>
    </citation>
    <scope>NUCLEOTIDE SEQUENCE [LARGE SCALE GENOMIC DNA]</scope>
</reference>
<dbReference type="InterPro" id="IPR004242">
    <property type="entry name" value="Transposase_21"/>
</dbReference>
<gene>
    <name evidence="2" type="primary">BQ5605_C004g02654</name>
    <name evidence="2" type="ORF">BQ5605_C004G02654</name>
</gene>
<evidence type="ECO:0000256" key="1">
    <source>
        <dbReference type="SAM" id="MobiDB-lite"/>
    </source>
</evidence>
<dbReference type="Proteomes" id="UP000249464">
    <property type="component" value="Unassembled WGS sequence"/>
</dbReference>
<dbReference type="Pfam" id="PF02992">
    <property type="entry name" value="Transposase_21"/>
    <property type="match status" value="1"/>
</dbReference>
<proteinExistence type="predicted"/>
<evidence type="ECO:0000313" key="2">
    <source>
        <dbReference type="EMBL" id="SGY66285.1"/>
    </source>
</evidence>
<organism evidence="2 3">
    <name type="scientific">Microbotryum silenes-dioicae</name>
    <dbReference type="NCBI Taxonomy" id="796604"/>
    <lineage>
        <taxon>Eukaryota</taxon>
        <taxon>Fungi</taxon>
        <taxon>Dikarya</taxon>
        <taxon>Basidiomycota</taxon>
        <taxon>Pucciniomycotina</taxon>
        <taxon>Microbotryomycetes</taxon>
        <taxon>Microbotryales</taxon>
        <taxon>Microbotryaceae</taxon>
        <taxon>Microbotryum</taxon>
    </lineage>
</organism>
<dbReference type="AlphaFoldDB" id="A0A2X0N2I3"/>
<feature type="compositionally biased region" description="Acidic residues" evidence="1">
    <location>
        <begin position="229"/>
        <end position="240"/>
    </location>
</feature>
<name>A0A2X0N2I3_9BASI</name>
<accession>A0A2X0N2I3</accession>
<dbReference type="EMBL" id="FQNC01000046">
    <property type="protein sequence ID" value="SGY66285.1"/>
    <property type="molecule type" value="Genomic_DNA"/>
</dbReference>
<sequence>MASLLSPDVDSPCEISPSPPPPAGEPVTDLRLCHCPLCGPQGKSVSSSTIWRYSKQERFSSERTTLPSPGSSPFDKHDLHFDSPTPRRQYALKRQASQEIEGHARVGIFPGTYLASDGGLRFAPRHRVDGSDEYDWTEAGDLNSSPVPFPASPGAEGPLSHPSRSRVNSPPTSFPSGTELSSDSDQDEDTEPRSSDRLDFEEQEFQGDLWCASDEDEPTSPAQTAEEMPSSDDEIEDSSDNELHSNWSASSPVDQLRDDMILEALDAQKDACRMLEFESDELNHFSWLIEARVTRKMVDLYCAGHNIPPFRQLRKTALEWGGLEYLHIDYCENSCMAYYGPTQYDKECAHCGSSRYFSKNMRYRAEYDRQRGNRDPSVMADLFDGSRYLDRLNEYVSYNIPSEEAAAAGDCVPDRTKTFSHKYYENELDVALGLFTDGLQLFDSGASSCWPIILVNYNLPPTLRYQNQHLIPVAIIPGPGQPKNIDSFLEPLYADARRSAEMGHVVFDRYAESSVRQRWYIQFVGGDGLGISKVLGFKGPNSKWPCRVCTIKGITGPKGRKNYYPLKNVTGVPPDPDRPDLQVDDLPMRSEESIRKIAWEVTTGRARLFKDPDMGMNGLARIAFIPGFTKTERWTSCMQRSRTLPSDLSTYGTPQKKIPLLESRRAWNLVPGSLAIKSGRKSGSR</sequence>
<feature type="region of interest" description="Disordered" evidence="1">
    <location>
        <begin position="1"/>
        <end position="26"/>
    </location>
</feature>
<keyword evidence="3" id="KW-1185">Reference proteome</keyword>